<dbReference type="EMBL" id="CADCTV010000025">
    <property type="protein sequence ID" value="CAA9295392.1"/>
    <property type="molecule type" value="Genomic_DNA"/>
</dbReference>
<name>A0A6J4K4E5_9BACT</name>
<evidence type="ECO:0008006" key="2">
    <source>
        <dbReference type="Google" id="ProtNLM"/>
    </source>
</evidence>
<organism evidence="1">
    <name type="scientific">uncultured Gemmatimonadota bacterium</name>
    <dbReference type="NCBI Taxonomy" id="203437"/>
    <lineage>
        <taxon>Bacteria</taxon>
        <taxon>Pseudomonadati</taxon>
        <taxon>Gemmatimonadota</taxon>
        <taxon>environmental samples</taxon>
    </lineage>
</organism>
<proteinExistence type="predicted"/>
<gene>
    <name evidence="1" type="ORF">AVDCRST_MAG89-94</name>
</gene>
<evidence type="ECO:0000313" key="1">
    <source>
        <dbReference type="EMBL" id="CAA9295392.1"/>
    </source>
</evidence>
<sequence length="113" mass="12378">MIPPLPEAQPATFRTTVHGTLFGERAAHLDAVAEGDPLLLIPDPPMEDEPEVWVHRATGDPLGHLPPEISQWLAVWLLRGGKATATAVRVRGHDVPSWKRLLIEVHCATTDTD</sequence>
<accession>A0A6J4K4E5</accession>
<dbReference type="AlphaFoldDB" id="A0A6J4K4E5"/>
<protein>
    <recommendedName>
        <fullName evidence="2">HIRAN domain-containing protein</fullName>
    </recommendedName>
</protein>
<reference evidence="1" key="1">
    <citation type="submission" date="2020-02" db="EMBL/GenBank/DDBJ databases">
        <authorList>
            <person name="Meier V. D."/>
        </authorList>
    </citation>
    <scope>NUCLEOTIDE SEQUENCE</scope>
    <source>
        <strain evidence="1">AVDCRST_MAG89</strain>
    </source>
</reference>